<feature type="signal peptide" evidence="1">
    <location>
        <begin position="1"/>
        <end position="26"/>
    </location>
</feature>
<proteinExistence type="predicted"/>
<sequence length="242" mass="27341">MVKNRFRLAFLPLISALLLLPPASFAEKISVEEIFTPDFIGADTAYLEYFTGPARVTRDNGKEYLLNGCRINTYTANGSIRALELTLSPKCRFDLNNFIAQNEENPAPWPANSLKFGDLPAPTTFFADCFGIACGNAFDPVIYEHYNGSRVENFIEVLASSTQASYGWASQWAADMAEREGEDWMMYGQYNCDPYKHRKIAERHLTPDKIEKVMIGYDLILLKDLQQDCSETSFETGEDAHQ</sequence>
<comment type="caution">
    <text evidence="2">The sequence shown here is derived from an EMBL/GenBank/DDBJ whole genome shotgun (WGS) entry which is preliminary data.</text>
</comment>
<dbReference type="RefSeq" id="WP_109236316.1">
    <property type="nucleotide sequence ID" value="NZ_BMXZ01000002.1"/>
</dbReference>
<dbReference type="AlphaFoldDB" id="A0A2U2AJT8"/>
<reference evidence="2 3" key="1">
    <citation type="journal article" date="2018" name="Genome Announc.">
        <title>Ignatzschineria cameli sp. nov., isolated from necrotic foot tissue of dromedaries (Camelus dromedarius) and associated maggots (Wohlfahrtia species) in Dubai.</title>
        <authorList>
            <person name="Tsang C.C."/>
            <person name="Tang J.Y."/>
            <person name="Fong J.Y."/>
            <person name="Kinne J."/>
            <person name="Lee H.H."/>
            <person name="Joseph M."/>
            <person name="Jose S."/>
            <person name="Schuster R.K."/>
            <person name="Tang Y."/>
            <person name="Sivakumar S."/>
            <person name="Chen J.H."/>
            <person name="Teng J.L."/>
            <person name="Lau S.K."/>
            <person name="Wernery U."/>
            <person name="Woo P.C."/>
        </authorList>
    </citation>
    <scope>NUCLEOTIDE SEQUENCE [LARGE SCALE GENOMIC DNA]</scope>
    <source>
        <strain evidence="2 3">KCTC 22643</strain>
    </source>
</reference>
<evidence type="ECO:0000313" key="2">
    <source>
        <dbReference type="EMBL" id="PWD83102.1"/>
    </source>
</evidence>
<accession>A0A2U2AJT8</accession>
<protein>
    <submittedName>
        <fullName evidence="2">Uncharacterized protein</fullName>
    </submittedName>
</protein>
<gene>
    <name evidence="2" type="ORF">DC082_06690</name>
</gene>
<organism evidence="2 3">
    <name type="scientific">Ignatzschineria indica</name>
    <dbReference type="NCBI Taxonomy" id="472583"/>
    <lineage>
        <taxon>Bacteria</taxon>
        <taxon>Pseudomonadati</taxon>
        <taxon>Pseudomonadota</taxon>
        <taxon>Gammaproteobacteria</taxon>
        <taxon>Cardiobacteriales</taxon>
        <taxon>Ignatzschineriaceae</taxon>
        <taxon>Ignatzschineria</taxon>
    </lineage>
</organism>
<dbReference type="EMBL" id="QEWR01000003">
    <property type="protein sequence ID" value="PWD83102.1"/>
    <property type="molecule type" value="Genomic_DNA"/>
</dbReference>
<name>A0A2U2AJT8_9GAMM</name>
<feature type="chain" id="PRO_5015544519" evidence="1">
    <location>
        <begin position="27"/>
        <end position="242"/>
    </location>
</feature>
<evidence type="ECO:0000256" key="1">
    <source>
        <dbReference type="SAM" id="SignalP"/>
    </source>
</evidence>
<dbReference type="Proteomes" id="UP000244948">
    <property type="component" value="Unassembled WGS sequence"/>
</dbReference>
<keyword evidence="1" id="KW-0732">Signal</keyword>
<keyword evidence="3" id="KW-1185">Reference proteome</keyword>
<evidence type="ECO:0000313" key="3">
    <source>
        <dbReference type="Proteomes" id="UP000244948"/>
    </source>
</evidence>